<organism evidence="9 10">
    <name type="scientific">Limosilactobacillus mucosae LM1</name>
    <dbReference type="NCBI Taxonomy" id="1130798"/>
    <lineage>
        <taxon>Bacteria</taxon>
        <taxon>Bacillati</taxon>
        <taxon>Bacillota</taxon>
        <taxon>Bacilli</taxon>
        <taxon>Lactobacillales</taxon>
        <taxon>Lactobacillaceae</taxon>
        <taxon>Limosilactobacillus</taxon>
    </lineage>
</organism>
<keyword evidence="1" id="KW-0134">Cell wall</keyword>
<dbReference type="Proteomes" id="UP000003645">
    <property type="component" value="Chromosome"/>
</dbReference>
<dbReference type="GO" id="GO:0008768">
    <property type="term" value="F:UDP-sugar diphosphatase activity"/>
    <property type="evidence" value="ECO:0007669"/>
    <property type="project" value="TreeGrafter"/>
</dbReference>
<proteinExistence type="inferred from homology"/>
<dbReference type="NCBIfam" id="TIGR01167">
    <property type="entry name" value="LPXTG_anchor"/>
    <property type="match status" value="1"/>
</dbReference>
<evidence type="ECO:0000313" key="10">
    <source>
        <dbReference type="Proteomes" id="UP000003645"/>
    </source>
</evidence>
<keyword evidence="5" id="KW-0547">Nucleotide-binding</keyword>
<dbReference type="Pfam" id="PF00149">
    <property type="entry name" value="Metallophos"/>
    <property type="match status" value="1"/>
</dbReference>
<evidence type="ECO:0000256" key="1">
    <source>
        <dbReference type="ARBA" id="ARBA00022512"/>
    </source>
</evidence>
<evidence type="ECO:0000256" key="5">
    <source>
        <dbReference type="RuleBase" id="RU362119"/>
    </source>
</evidence>
<evidence type="ECO:0000256" key="4">
    <source>
        <dbReference type="ARBA" id="ARBA00023088"/>
    </source>
</evidence>
<reference evidence="9 10" key="1">
    <citation type="journal article" date="2012" name="J. Bacteriol.">
        <title>Genome sequence of Lactobacillus mucosae LM1, isolated from piglet feces.</title>
        <authorList>
            <person name="Lee J.H."/>
            <person name="Valeriano V.D."/>
            <person name="Shin Y.R."/>
            <person name="Chae J.P."/>
            <person name="Kim G.B."/>
            <person name="Ham J.S."/>
            <person name="Chun J."/>
            <person name="Kang D.K."/>
        </authorList>
    </citation>
    <scope>NUCLEOTIDE SEQUENCE [LARGE SCALE GENOMIC DNA]</scope>
    <source>
        <strain evidence="9 10">LM1</strain>
    </source>
</reference>
<keyword evidence="5" id="KW-0378">Hydrolase</keyword>
<sequence>MRKRNYIYLFGSAILGLTMSAMPVSADDAAATAPVSQASSVQVVTNPDPASQPGQATDWSDPAKYQGYVPVQILGINDFHGGLSNTGTAQIGDQTYQNTGTAERLAGSLNQAENDFKAANPDGTTIRVEAGDMVGASPANSALLQDESTMHALKAMHIEYGTLGNHEFDEGLGEFNRIVTGGQPTKQYNDAEMAYPHEASDINIITANVILKGTKTDDNYGEIPYGFQPYIIKEIHTSDNKVVKIGFIGIETTDLPILTLYDNYKDYEILDEAETIAHYEKILRNQGVNAIVVLAHTGVETKNGETKGTAVDIIQKLYQIDPDNSVDIYLAGHSHQYANATVGSVKLVQAIYTGKAYDDIIGYINPATNDFAPDSLVSHVFPVLSEKDNPAAVSDPTVAGIVEDATKRVAPVINQKIGEAATPETITGRLHNTPTRENQAGELVVDGQLAEARKLGVNADFAMTNTGGVRADLVVEPDRTITWGAAQAVQPFGNILRVVEMTGQQVIDALNQQYDEDQKYYLQIAGLKYYYTDSDDPNQLYRVVAAYDENGQPLDMNKTYRVVINDFLAGGGDGFTAFKGTNQIAVIGADTEVFMSYIADQTNAGNLIKAPVTDRKNYLTPAEAEALLHPVVPDTPANSETGQTNTENNGNTNGSAADAKQSQEITVDNSAALQLKIVNGQDQTAPVAIAVKSTEPKASQTALPQTGNDEKSALALLGTALIGLSGMFVIRRRPRRQK</sequence>
<keyword evidence="7" id="KW-1133">Transmembrane helix</keyword>
<dbReference type="PROSITE" id="PS50847">
    <property type="entry name" value="GRAM_POS_ANCHORING"/>
    <property type="match status" value="1"/>
</dbReference>
<dbReference type="InterPro" id="IPR036907">
    <property type="entry name" value="5'-Nucleotdase_C_sf"/>
</dbReference>
<dbReference type="Gene3D" id="3.60.21.10">
    <property type="match status" value="1"/>
</dbReference>
<evidence type="ECO:0000259" key="8">
    <source>
        <dbReference type="PROSITE" id="PS50847"/>
    </source>
</evidence>
<comment type="similarity">
    <text evidence="5">Belongs to the 5'-nucleotidase family.</text>
</comment>
<dbReference type="InterPro" id="IPR006179">
    <property type="entry name" value="5_nucleotidase/apyrase"/>
</dbReference>
<dbReference type="PANTHER" id="PTHR11575:SF24">
    <property type="entry name" value="5'-NUCLEOTIDASE"/>
    <property type="match status" value="1"/>
</dbReference>
<feature type="region of interest" description="Disordered" evidence="6">
    <location>
        <begin position="39"/>
        <end position="61"/>
    </location>
</feature>
<feature type="domain" description="Gram-positive cocci surface proteins LPxTG" evidence="8">
    <location>
        <begin position="703"/>
        <end position="738"/>
    </location>
</feature>
<feature type="signal peptide" evidence="5">
    <location>
        <begin position="1"/>
        <end position="26"/>
    </location>
</feature>
<dbReference type="Gene3D" id="3.90.780.10">
    <property type="entry name" value="5'-Nucleotidase, C-terminal domain"/>
    <property type="match status" value="1"/>
</dbReference>
<keyword evidence="7" id="KW-0472">Membrane</keyword>
<dbReference type="RefSeq" id="WP_039945731.1">
    <property type="nucleotide sequence ID" value="NZ_CP011013.1"/>
</dbReference>
<dbReference type="HOGENOM" id="CLU_005854_5_1_9"/>
<name>A0A0D4CKL3_LIMMU</name>
<evidence type="ECO:0000313" key="9">
    <source>
        <dbReference type="EMBL" id="AJT50431.1"/>
    </source>
</evidence>
<evidence type="ECO:0000256" key="7">
    <source>
        <dbReference type="SAM" id="Phobius"/>
    </source>
</evidence>
<gene>
    <name evidence="9" type="ORF">LBLM1_04805</name>
</gene>
<keyword evidence="4" id="KW-0572">Peptidoglycan-anchor</keyword>
<feature type="compositionally biased region" description="Polar residues" evidence="6">
    <location>
        <begin position="48"/>
        <end position="58"/>
    </location>
</feature>
<feature type="transmembrane region" description="Helical" evidence="7">
    <location>
        <begin position="713"/>
        <end position="730"/>
    </location>
</feature>
<dbReference type="SUPFAM" id="SSF56300">
    <property type="entry name" value="Metallo-dependent phosphatases"/>
    <property type="match status" value="1"/>
</dbReference>
<feature type="compositionally biased region" description="Low complexity" evidence="6">
    <location>
        <begin position="638"/>
        <end position="655"/>
    </location>
</feature>
<dbReference type="GO" id="GO:0008253">
    <property type="term" value="F:5'-nucleotidase activity"/>
    <property type="evidence" value="ECO:0007669"/>
    <property type="project" value="TreeGrafter"/>
</dbReference>
<feature type="region of interest" description="Disordered" evidence="6">
    <location>
        <begin position="632"/>
        <end position="663"/>
    </location>
</feature>
<dbReference type="KEGG" id="lmu:LBLM1_04805"/>
<keyword evidence="2" id="KW-0964">Secreted</keyword>
<dbReference type="SUPFAM" id="SSF55816">
    <property type="entry name" value="5'-nucleotidase (syn. UDP-sugar hydrolase), C-terminal domain"/>
    <property type="match status" value="1"/>
</dbReference>
<dbReference type="OrthoDB" id="9801679at2"/>
<feature type="chain" id="PRO_5002281214" evidence="5">
    <location>
        <begin position="27"/>
        <end position="738"/>
    </location>
</feature>
<protein>
    <submittedName>
        <fullName evidence="9">5'-nucleotidase</fullName>
    </submittedName>
</protein>
<dbReference type="AlphaFoldDB" id="A0A0D4CKL3"/>
<dbReference type="Pfam" id="PF00746">
    <property type="entry name" value="Gram_pos_anchor"/>
    <property type="match status" value="1"/>
</dbReference>
<evidence type="ECO:0000256" key="3">
    <source>
        <dbReference type="ARBA" id="ARBA00022729"/>
    </source>
</evidence>
<dbReference type="EMBL" id="CP011013">
    <property type="protein sequence ID" value="AJT50431.1"/>
    <property type="molecule type" value="Genomic_DNA"/>
</dbReference>
<dbReference type="PANTHER" id="PTHR11575">
    <property type="entry name" value="5'-NUCLEOTIDASE-RELATED"/>
    <property type="match status" value="1"/>
</dbReference>
<dbReference type="InterPro" id="IPR029052">
    <property type="entry name" value="Metallo-depent_PP-like"/>
</dbReference>
<keyword evidence="7" id="KW-0812">Transmembrane</keyword>
<keyword evidence="10" id="KW-1185">Reference proteome</keyword>
<dbReference type="STRING" id="1130798.LBLM1_04805"/>
<dbReference type="PRINTS" id="PR01607">
    <property type="entry name" value="APYRASEFAMLY"/>
</dbReference>
<evidence type="ECO:0000256" key="6">
    <source>
        <dbReference type="SAM" id="MobiDB-lite"/>
    </source>
</evidence>
<dbReference type="InterPro" id="IPR004843">
    <property type="entry name" value="Calcineurin-like_PHP"/>
</dbReference>
<dbReference type="InterPro" id="IPR019931">
    <property type="entry name" value="LPXTG_anchor"/>
</dbReference>
<dbReference type="InterPro" id="IPR008334">
    <property type="entry name" value="5'-Nucleotdase_C"/>
</dbReference>
<dbReference type="Pfam" id="PF02872">
    <property type="entry name" value="5_nucleotid_C"/>
    <property type="match status" value="1"/>
</dbReference>
<accession>A0A0D4CKL3</accession>
<keyword evidence="3 5" id="KW-0732">Signal</keyword>
<dbReference type="GO" id="GO:0000166">
    <property type="term" value="F:nucleotide binding"/>
    <property type="evidence" value="ECO:0007669"/>
    <property type="project" value="UniProtKB-KW"/>
</dbReference>
<dbReference type="GO" id="GO:0009166">
    <property type="term" value="P:nucleotide catabolic process"/>
    <property type="evidence" value="ECO:0007669"/>
    <property type="project" value="InterPro"/>
</dbReference>
<dbReference type="GO" id="GO:0030288">
    <property type="term" value="C:outer membrane-bounded periplasmic space"/>
    <property type="evidence" value="ECO:0007669"/>
    <property type="project" value="TreeGrafter"/>
</dbReference>
<evidence type="ECO:0000256" key="2">
    <source>
        <dbReference type="ARBA" id="ARBA00022525"/>
    </source>
</evidence>